<dbReference type="GO" id="GO:0030151">
    <property type="term" value="F:molybdenum ion binding"/>
    <property type="evidence" value="ECO:0007669"/>
    <property type="project" value="TreeGrafter"/>
</dbReference>
<dbReference type="AlphaFoldDB" id="A0A2U3JXT6"/>
<feature type="domain" description="4Fe-4S Mo/W bis-MGD-type" evidence="9">
    <location>
        <begin position="39"/>
        <end position="97"/>
    </location>
</feature>
<keyword evidence="8" id="KW-0411">Iron-sulfur</keyword>
<dbReference type="GO" id="GO:0016491">
    <property type="term" value="F:oxidoreductase activity"/>
    <property type="evidence" value="ECO:0007669"/>
    <property type="project" value="UniProtKB-KW"/>
</dbReference>
<accession>A0A2U3JXT6</accession>
<dbReference type="InterPro" id="IPR006963">
    <property type="entry name" value="Mopterin_OxRdtase_4Fe-4S_dom"/>
</dbReference>
<keyword evidence="4" id="KW-0004">4Fe-4S</keyword>
<dbReference type="Gene3D" id="3.30.2070.10">
    <property type="entry name" value="Formate dehydrogenase/DMSO reductase"/>
    <property type="match status" value="1"/>
</dbReference>
<organism evidence="10 11">
    <name type="scientific">Candidatus Sulfotelmatobacter kueseliae</name>
    <dbReference type="NCBI Taxonomy" id="2042962"/>
    <lineage>
        <taxon>Bacteria</taxon>
        <taxon>Pseudomonadati</taxon>
        <taxon>Acidobacteriota</taxon>
        <taxon>Terriglobia</taxon>
        <taxon>Terriglobales</taxon>
        <taxon>Candidatus Korobacteraceae</taxon>
        <taxon>Candidatus Sulfotelmatobacter</taxon>
    </lineage>
</organism>
<dbReference type="PROSITE" id="PS51669">
    <property type="entry name" value="4FE4S_MOW_BIS_MGD"/>
    <property type="match status" value="1"/>
</dbReference>
<dbReference type="PANTHER" id="PTHR43598">
    <property type="entry name" value="TUNGSTEN-CONTAINING FORMYLMETHANOFURAN DEHYDROGENASE 2 SUBUNIT B"/>
    <property type="match status" value="1"/>
</dbReference>
<dbReference type="InterPro" id="IPR006656">
    <property type="entry name" value="Mopterin_OxRdtase"/>
</dbReference>
<dbReference type="SUPFAM" id="SSF53706">
    <property type="entry name" value="Formate dehydrogenase/DMSO reductase, domains 1-3"/>
    <property type="match status" value="1"/>
</dbReference>
<comment type="subcellular location">
    <subcellularLocation>
        <location evidence="2">Cell envelope</location>
    </subcellularLocation>
</comment>
<keyword evidence="6" id="KW-0560">Oxidoreductase</keyword>
<evidence type="ECO:0000256" key="3">
    <source>
        <dbReference type="ARBA" id="ARBA00010312"/>
    </source>
</evidence>
<dbReference type="Pfam" id="PF00384">
    <property type="entry name" value="Molybdopterin"/>
    <property type="match status" value="1"/>
</dbReference>
<evidence type="ECO:0000256" key="4">
    <source>
        <dbReference type="ARBA" id="ARBA00022485"/>
    </source>
</evidence>
<dbReference type="Pfam" id="PF04879">
    <property type="entry name" value="Molybdop_Fe4S4"/>
    <property type="match status" value="1"/>
</dbReference>
<evidence type="ECO:0000256" key="7">
    <source>
        <dbReference type="ARBA" id="ARBA00023004"/>
    </source>
</evidence>
<dbReference type="PANTHER" id="PTHR43598:SF1">
    <property type="entry name" value="FORMATE DEHYDROGENASE-O MAJOR SUBUNIT"/>
    <property type="match status" value="1"/>
</dbReference>
<dbReference type="EMBL" id="OMOD01000007">
    <property type="protein sequence ID" value="SPF32246.1"/>
    <property type="molecule type" value="Genomic_DNA"/>
</dbReference>
<keyword evidence="5" id="KW-0479">Metal-binding</keyword>
<evidence type="ECO:0000256" key="8">
    <source>
        <dbReference type="ARBA" id="ARBA00023014"/>
    </source>
</evidence>
<dbReference type="Pfam" id="PF01568">
    <property type="entry name" value="Molydop_binding"/>
    <property type="match status" value="1"/>
</dbReference>
<name>A0A2U3JXT6_9BACT</name>
<gene>
    <name evidence="10" type="ORF">SBA1_1040011</name>
</gene>
<dbReference type="GO" id="GO:0043546">
    <property type="term" value="F:molybdopterin cofactor binding"/>
    <property type="evidence" value="ECO:0007669"/>
    <property type="project" value="InterPro"/>
</dbReference>
<dbReference type="Proteomes" id="UP000238701">
    <property type="component" value="Unassembled WGS sequence"/>
</dbReference>
<keyword evidence="7" id="KW-0408">Iron</keyword>
<dbReference type="GO" id="GO:0009061">
    <property type="term" value="P:anaerobic respiration"/>
    <property type="evidence" value="ECO:0007669"/>
    <property type="project" value="TreeGrafter"/>
</dbReference>
<dbReference type="InterPro" id="IPR006657">
    <property type="entry name" value="MoPterin_dinucl-bd_dom"/>
</dbReference>
<dbReference type="Gene3D" id="3.40.50.740">
    <property type="match status" value="1"/>
</dbReference>
<dbReference type="Gene3D" id="2.40.40.20">
    <property type="match status" value="1"/>
</dbReference>
<comment type="cofactor">
    <cofactor evidence="1">
        <name>[4Fe-4S] cluster</name>
        <dbReference type="ChEBI" id="CHEBI:49883"/>
    </cofactor>
</comment>
<dbReference type="Gene3D" id="3.40.228.10">
    <property type="entry name" value="Dimethylsulfoxide Reductase, domain 2"/>
    <property type="match status" value="1"/>
</dbReference>
<evidence type="ECO:0000256" key="1">
    <source>
        <dbReference type="ARBA" id="ARBA00001966"/>
    </source>
</evidence>
<evidence type="ECO:0000313" key="11">
    <source>
        <dbReference type="Proteomes" id="UP000238701"/>
    </source>
</evidence>
<dbReference type="OrthoDB" id="219031at2"/>
<evidence type="ECO:0000256" key="5">
    <source>
        <dbReference type="ARBA" id="ARBA00022723"/>
    </source>
</evidence>
<sequence>MTEFKRDGSHLQSCPPVDKWDDWVEYDPEAWPRRVARHCQIIPTICFNCESACGLLAYVDKETGQIAKFEGNPKHPASRGRVCAKGPAVINQIHDPDRVFYPMKRVGPRGGGQWARTSWDEVLETIGGRIRTAIQEGRGEEVMYHVGRPGYDFIMERTLQAWGIDGHNSHTNICSSSARFGYVLWHHADRPSPDHANAHFILLLSAHLESGHYFNPHAQRIIDGKMAGAKLAVMDPRLSNTASMADYWMPSYPGTEAAVLLAMAKVILDENRFDPTFMKNWTNWEEAEFDGFRAKGQTFGTFVEALKRHYAQYTPEFAEKESGVKAEVVVKVAREIAAAGSRFASHLWRGSASGNLGGWQPVRALVLLHVLTGSVGTEGGHSLNAWNKFVPRPFKVPPPQQRWNELLYPPEWPLCTHEMSMLLPHLIKEGRGRLETYFTRVFNPVWTYPDGFSWIEVLRDEKLVGLHAALTPTWSETAWYADYVLPMGLSSERHDLMSQETHASKWIGFRQPVLRVFQEKQGKKVDYTYQANPGEVWEEDEFWINLSWAIDPDGSMGIRQWFESPYQPGQKITVDEYYGWIFENSVPGLPEAAKKENLSPLAYMRRYGAYEVTTDVYKLNEKPLSSAELEGTKVEPSGLITKQGKPVGVMNNEKAVVGYNTPSRKLEIFSRTLADWKWPEFALPEYYRSHVDRAAQAASLGSTNAAVDRKYLPVVEWPKDANGEVFTLLPIFRLPTLIHTRSGNAKLLYEIAHKNPLWVNPIDAEKLGMVRTGDLIKVHTEIGFFVLHAWITEGIAPGVVACSHHLGRWRLNKKDHIERFSSAWVDLREIGKGKWKMRQIDGVEPYESSDPDTQRVWWSDAGVHQDITFPVHPDPLSGMHCWHQVVRVERAGRDDRYGDIFVDTNLSHAVYQRWKALARPAPGPGKLRRPLWFPRVARPADAAYYFG</sequence>
<dbReference type="SUPFAM" id="SSF50692">
    <property type="entry name" value="ADC-like"/>
    <property type="match status" value="1"/>
</dbReference>
<evidence type="ECO:0000259" key="9">
    <source>
        <dbReference type="PROSITE" id="PS51669"/>
    </source>
</evidence>
<dbReference type="Gene3D" id="2.20.25.90">
    <property type="entry name" value="ADC-like domains"/>
    <property type="match status" value="1"/>
</dbReference>
<evidence type="ECO:0000256" key="6">
    <source>
        <dbReference type="ARBA" id="ARBA00023002"/>
    </source>
</evidence>
<reference evidence="11" key="1">
    <citation type="submission" date="2018-02" db="EMBL/GenBank/DDBJ databases">
        <authorList>
            <person name="Hausmann B."/>
        </authorList>
    </citation>
    <scope>NUCLEOTIDE SEQUENCE [LARGE SCALE GENOMIC DNA]</scope>
    <source>
        <strain evidence="11">Peat soil MAG SbA1</strain>
    </source>
</reference>
<dbReference type="GO" id="GO:0051539">
    <property type="term" value="F:4 iron, 4 sulfur cluster binding"/>
    <property type="evidence" value="ECO:0007669"/>
    <property type="project" value="UniProtKB-KW"/>
</dbReference>
<dbReference type="GO" id="GO:0030313">
    <property type="term" value="C:cell envelope"/>
    <property type="evidence" value="ECO:0007669"/>
    <property type="project" value="UniProtKB-SubCell"/>
</dbReference>
<evidence type="ECO:0000256" key="2">
    <source>
        <dbReference type="ARBA" id="ARBA00004196"/>
    </source>
</evidence>
<dbReference type="SMART" id="SM00926">
    <property type="entry name" value="Molybdop_Fe4S4"/>
    <property type="match status" value="1"/>
</dbReference>
<protein>
    <submittedName>
        <fullName evidence="10">Molybdopterin oxidoreductase</fullName>
    </submittedName>
</protein>
<proteinExistence type="inferred from homology"/>
<dbReference type="InterPro" id="IPR009010">
    <property type="entry name" value="Asp_de-COase-like_dom_sf"/>
</dbReference>
<evidence type="ECO:0000313" key="10">
    <source>
        <dbReference type="EMBL" id="SPF32246.1"/>
    </source>
</evidence>
<dbReference type="GO" id="GO:0009055">
    <property type="term" value="F:electron transfer activity"/>
    <property type="evidence" value="ECO:0007669"/>
    <property type="project" value="TreeGrafter"/>
</dbReference>
<comment type="similarity">
    <text evidence="3">Belongs to the prokaryotic molybdopterin-containing oxidoreductase family.</text>
</comment>